<dbReference type="Pfam" id="PF01555">
    <property type="entry name" value="N6_N4_Mtase"/>
    <property type="match status" value="1"/>
</dbReference>
<keyword evidence="8" id="KW-1185">Reference proteome</keyword>
<comment type="similarity">
    <text evidence="1">Belongs to the N(4)/N(6)-methyltransferase family.</text>
</comment>
<dbReference type="InterPro" id="IPR002941">
    <property type="entry name" value="DNA_methylase_N4/N6"/>
</dbReference>
<dbReference type="InterPro" id="IPR002295">
    <property type="entry name" value="N4/N6-MTase_EcoPI_Mod-like"/>
</dbReference>
<keyword evidence="5" id="KW-0680">Restriction system</keyword>
<evidence type="ECO:0000256" key="5">
    <source>
        <dbReference type="ARBA" id="ARBA00022747"/>
    </source>
</evidence>
<evidence type="ECO:0000256" key="3">
    <source>
        <dbReference type="ARBA" id="ARBA00022679"/>
    </source>
</evidence>
<dbReference type="REBASE" id="377002">
    <property type="entry name" value="M.SalB2MORF555P"/>
</dbReference>
<dbReference type="Gene3D" id="3.40.50.150">
    <property type="entry name" value="Vaccinia Virus protein VP39"/>
    <property type="match status" value="1"/>
</dbReference>
<evidence type="ECO:0000256" key="1">
    <source>
        <dbReference type="ARBA" id="ARBA00006594"/>
    </source>
</evidence>
<reference evidence="8" key="1">
    <citation type="journal article" date="2019" name="Microbiology">
        <title>Complete Genome Sequence of an Uncultured Bacterium of the Candidate Phylum Bipolaricaulota.</title>
        <authorList>
            <person name="Kadnikov V.V."/>
            <person name="Mardanov A.V."/>
            <person name="Beletsky A.V."/>
            <person name="Frank Y.A."/>
            <person name="Karnachuk O.V."/>
            <person name="Ravin N.V."/>
        </authorList>
    </citation>
    <scope>NUCLEOTIDE SEQUENCE [LARGE SCALE GENOMIC DNA]</scope>
</reference>
<keyword evidence="3 7" id="KW-0808">Transferase</keyword>
<gene>
    <name evidence="7" type="ORF">SYNTR_0555</name>
</gene>
<sequence>MSKKKSTVQLNWETKNKQITNSQQLLKDIEFVQPNPIILDQGMIVDFKNDYFKHSKQKTNKLIKGDNLSVINALINQKYSQKIDLIYLDPPYFSNMDYTSNIYINNDSKKAVKRPAFKDTWEKGIDSYLDMMYQRLVLMKELLSDNGSIFVHLDWHINHYVKILLDEIFTPNNFINEIIWCYGGGSNTKKSFQKKHDTILWYAKGLDYIFNPQYRPYTDATRQRGLTKVKGEKYKLNKKGALMQDWWIDINKILSPTAKENLKYPTQKPEPLLKRIISTASNENSLVADFFCGSGTLGRVCDELNRQWIMCDDSNIAINTCKYGLITNSHSLPFLVQTNHLNENLDKEEKALEIVNSSEDKITVNINLNDFYHSSEIEYLEIDPNYNGKYFCSNYQFISQKRFNNFSLNNINIELNKKLNPYNLAAKATNVYGNNKIIIYR</sequence>
<protein>
    <submittedName>
        <fullName evidence="7">Site-specific DNA-methyltransferase (Adenine-specific)</fullName>
        <ecNumber evidence="7">2.1.1.72</ecNumber>
    </submittedName>
</protein>
<dbReference type="GO" id="GO:0032259">
    <property type="term" value="P:methylation"/>
    <property type="evidence" value="ECO:0007669"/>
    <property type="project" value="UniProtKB-KW"/>
</dbReference>
<evidence type="ECO:0000256" key="4">
    <source>
        <dbReference type="ARBA" id="ARBA00022691"/>
    </source>
</evidence>
<dbReference type="RefSeq" id="WP_197079165.1">
    <property type="nucleotide sequence ID" value="NZ_CP046457.1"/>
</dbReference>
<evidence type="ECO:0000256" key="2">
    <source>
        <dbReference type="ARBA" id="ARBA00022603"/>
    </source>
</evidence>
<name>A0A6I6DF96_9FIRM</name>
<dbReference type="PROSITE" id="PS00092">
    <property type="entry name" value="N6_MTASE"/>
    <property type="match status" value="1"/>
</dbReference>
<dbReference type="InterPro" id="IPR029063">
    <property type="entry name" value="SAM-dependent_MTases_sf"/>
</dbReference>
<dbReference type="SUPFAM" id="SSF53335">
    <property type="entry name" value="S-adenosyl-L-methionine-dependent methyltransferases"/>
    <property type="match status" value="1"/>
</dbReference>
<accession>A0A6I6DF96</accession>
<dbReference type="EC" id="2.1.1.72" evidence="7"/>
<dbReference type="KEGG" id="salq:SYNTR_0555"/>
<evidence type="ECO:0000313" key="7">
    <source>
        <dbReference type="EMBL" id="QGT99148.1"/>
    </source>
</evidence>
<proteinExistence type="inferred from homology"/>
<feature type="domain" description="DNA methylase N-4/N-6" evidence="6">
    <location>
        <begin position="83"/>
        <end position="315"/>
    </location>
</feature>
<dbReference type="EMBL" id="CP046457">
    <property type="protein sequence ID" value="QGT99148.1"/>
    <property type="molecule type" value="Genomic_DNA"/>
</dbReference>
<keyword evidence="2 7" id="KW-0489">Methyltransferase</keyword>
<evidence type="ECO:0000313" key="8">
    <source>
        <dbReference type="Proteomes" id="UP000426444"/>
    </source>
</evidence>
<dbReference type="AlphaFoldDB" id="A0A6I6DF96"/>
<dbReference type="InterPro" id="IPR002052">
    <property type="entry name" value="DNA_methylase_N6_adenine_CS"/>
</dbReference>
<dbReference type="GO" id="GO:0009007">
    <property type="term" value="F:site-specific DNA-methyltransferase (adenine-specific) activity"/>
    <property type="evidence" value="ECO:0007669"/>
    <property type="project" value="UniProtKB-EC"/>
</dbReference>
<evidence type="ECO:0000259" key="6">
    <source>
        <dbReference type="Pfam" id="PF01555"/>
    </source>
</evidence>
<dbReference type="PRINTS" id="PR00506">
    <property type="entry name" value="D21N6MTFRASE"/>
</dbReference>
<dbReference type="Proteomes" id="UP000426444">
    <property type="component" value="Chromosome"/>
</dbReference>
<keyword evidence="4" id="KW-0949">S-adenosyl-L-methionine</keyword>
<dbReference type="GO" id="GO:0009307">
    <property type="term" value="P:DNA restriction-modification system"/>
    <property type="evidence" value="ECO:0007669"/>
    <property type="project" value="UniProtKB-KW"/>
</dbReference>
<dbReference type="GO" id="GO:0008170">
    <property type="term" value="F:N-methyltransferase activity"/>
    <property type="evidence" value="ECO:0007669"/>
    <property type="project" value="InterPro"/>
</dbReference>
<dbReference type="GO" id="GO:0003677">
    <property type="term" value="F:DNA binding"/>
    <property type="evidence" value="ECO:0007669"/>
    <property type="project" value="InterPro"/>
</dbReference>
<organism evidence="7 8">
    <name type="scientific">Candidatus Syntrophocurvum alkaliphilum</name>
    <dbReference type="NCBI Taxonomy" id="2293317"/>
    <lineage>
        <taxon>Bacteria</taxon>
        <taxon>Bacillati</taxon>
        <taxon>Bacillota</taxon>
        <taxon>Clostridia</taxon>
        <taxon>Eubacteriales</taxon>
        <taxon>Syntrophomonadaceae</taxon>
        <taxon>Candidatus Syntrophocurvum</taxon>
    </lineage>
</organism>